<dbReference type="Proteomes" id="UP001163603">
    <property type="component" value="Chromosome 1"/>
</dbReference>
<proteinExistence type="predicted"/>
<name>A0ACC0ZHL9_9ROSI</name>
<sequence length="69" mass="8205">MLLVIFFLPCLNFSYFQKQTSITYVTLSILALMVLPLFYIFVYLYQRGIRRGTQALKRISESKQKKKSF</sequence>
<evidence type="ECO:0000313" key="2">
    <source>
        <dbReference type="Proteomes" id="UP001163603"/>
    </source>
</evidence>
<comment type="caution">
    <text evidence="1">The sequence shown here is derived from an EMBL/GenBank/DDBJ whole genome shotgun (WGS) entry which is preliminary data.</text>
</comment>
<evidence type="ECO:0000313" key="1">
    <source>
        <dbReference type="EMBL" id="KAJ0051349.1"/>
    </source>
</evidence>
<reference evidence="2" key="1">
    <citation type="journal article" date="2023" name="G3 (Bethesda)">
        <title>Genome assembly and association tests identify interacting loci associated with vigor, precocity, and sex in interspecific pistachio rootstocks.</title>
        <authorList>
            <person name="Palmer W."/>
            <person name="Jacygrad E."/>
            <person name="Sagayaradj S."/>
            <person name="Cavanaugh K."/>
            <person name="Han R."/>
            <person name="Bertier L."/>
            <person name="Beede B."/>
            <person name="Kafkas S."/>
            <person name="Golino D."/>
            <person name="Preece J."/>
            <person name="Michelmore R."/>
        </authorList>
    </citation>
    <scope>NUCLEOTIDE SEQUENCE [LARGE SCALE GENOMIC DNA]</scope>
</reference>
<gene>
    <name evidence="1" type="ORF">Pint_02892</name>
</gene>
<dbReference type="EMBL" id="CM047736">
    <property type="protein sequence ID" value="KAJ0051349.1"/>
    <property type="molecule type" value="Genomic_DNA"/>
</dbReference>
<organism evidence="1 2">
    <name type="scientific">Pistacia integerrima</name>
    <dbReference type="NCBI Taxonomy" id="434235"/>
    <lineage>
        <taxon>Eukaryota</taxon>
        <taxon>Viridiplantae</taxon>
        <taxon>Streptophyta</taxon>
        <taxon>Embryophyta</taxon>
        <taxon>Tracheophyta</taxon>
        <taxon>Spermatophyta</taxon>
        <taxon>Magnoliopsida</taxon>
        <taxon>eudicotyledons</taxon>
        <taxon>Gunneridae</taxon>
        <taxon>Pentapetalae</taxon>
        <taxon>rosids</taxon>
        <taxon>malvids</taxon>
        <taxon>Sapindales</taxon>
        <taxon>Anacardiaceae</taxon>
        <taxon>Pistacia</taxon>
    </lineage>
</organism>
<accession>A0ACC0ZHL9</accession>
<protein>
    <submittedName>
        <fullName evidence="1">Uncharacterized protein</fullName>
    </submittedName>
</protein>
<keyword evidence="2" id="KW-1185">Reference proteome</keyword>